<feature type="transmembrane region" description="Helical" evidence="1">
    <location>
        <begin position="6"/>
        <end position="27"/>
    </location>
</feature>
<keyword evidence="1" id="KW-0812">Transmembrane</keyword>
<reference evidence="3" key="1">
    <citation type="submission" date="2016-03" db="EMBL/GenBank/DDBJ databases">
        <authorList>
            <person name="Guldener U."/>
        </authorList>
    </citation>
    <scope>NUCLEOTIDE SEQUENCE [LARGE SCALE GENOMIC DNA]</scope>
    <source>
        <strain evidence="3">04CH-RAC-A.6.1</strain>
    </source>
</reference>
<keyword evidence="1" id="KW-0472">Membrane</keyword>
<keyword evidence="3" id="KW-1185">Reference proteome</keyword>
<organism evidence="2 3">
    <name type="scientific">Rhynchosporium agropyri</name>
    <dbReference type="NCBI Taxonomy" id="914238"/>
    <lineage>
        <taxon>Eukaryota</taxon>
        <taxon>Fungi</taxon>
        <taxon>Dikarya</taxon>
        <taxon>Ascomycota</taxon>
        <taxon>Pezizomycotina</taxon>
        <taxon>Leotiomycetes</taxon>
        <taxon>Helotiales</taxon>
        <taxon>Ploettnerulaceae</taxon>
        <taxon>Rhynchosporium</taxon>
    </lineage>
</organism>
<dbReference type="Proteomes" id="UP000178912">
    <property type="component" value="Unassembled WGS sequence"/>
</dbReference>
<keyword evidence="1" id="KW-1133">Transmembrane helix</keyword>
<evidence type="ECO:0000313" key="2">
    <source>
        <dbReference type="EMBL" id="CZT01891.1"/>
    </source>
</evidence>
<evidence type="ECO:0000313" key="3">
    <source>
        <dbReference type="Proteomes" id="UP000178912"/>
    </source>
</evidence>
<proteinExistence type="predicted"/>
<gene>
    <name evidence="2" type="ORF">RAG0_09290</name>
</gene>
<accession>A0A1E1KUU0</accession>
<sequence>MAATDIITIILSFVNLGVAILVAIIAYQSLKALCGNLADATTALPSYHIPRRAYHPYTTGYIHYLRDPYTRPMVGAAYRPLCRVLDAETVGSLNGEHVLLAQQPPGVLQAMQERSGSG</sequence>
<name>A0A1E1KUU0_9HELO</name>
<dbReference type="OrthoDB" id="3550324at2759"/>
<protein>
    <submittedName>
        <fullName evidence="2">Uncharacterized protein</fullName>
    </submittedName>
</protein>
<dbReference type="EMBL" id="FJUX01000053">
    <property type="protein sequence ID" value="CZT01891.1"/>
    <property type="molecule type" value="Genomic_DNA"/>
</dbReference>
<dbReference type="AlphaFoldDB" id="A0A1E1KUU0"/>
<evidence type="ECO:0000256" key="1">
    <source>
        <dbReference type="SAM" id="Phobius"/>
    </source>
</evidence>